<accession>A0A840FF35</accession>
<dbReference type="PROSITE" id="PS51186">
    <property type="entry name" value="GNAT"/>
    <property type="match status" value="1"/>
</dbReference>
<evidence type="ECO:0000313" key="4">
    <source>
        <dbReference type="EMBL" id="MBB4152608.1"/>
    </source>
</evidence>
<dbReference type="RefSeq" id="WP_183982175.1">
    <property type="nucleotide sequence ID" value="NZ_JACIEV010000001.1"/>
</dbReference>
<evidence type="ECO:0000256" key="2">
    <source>
        <dbReference type="ARBA" id="ARBA00023315"/>
    </source>
</evidence>
<keyword evidence="2" id="KW-0012">Acyltransferase</keyword>
<dbReference type="InterPro" id="IPR050832">
    <property type="entry name" value="Bact_Acetyltransf"/>
</dbReference>
<keyword evidence="5" id="KW-1185">Reference proteome</keyword>
<evidence type="ECO:0000259" key="3">
    <source>
        <dbReference type="PROSITE" id="PS51186"/>
    </source>
</evidence>
<dbReference type="AlphaFoldDB" id="A0A840FF35"/>
<dbReference type="SUPFAM" id="SSF55729">
    <property type="entry name" value="Acyl-CoA N-acyltransferases (Nat)"/>
    <property type="match status" value="1"/>
</dbReference>
<keyword evidence="1 4" id="KW-0808">Transferase</keyword>
<dbReference type="CDD" id="cd04301">
    <property type="entry name" value="NAT_SF"/>
    <property type="match status" value="1"/>
</dbReference>
<dbReference type="Proteomes" id="UP000529795">
    <property type="component" value="Unassembled WGS sequence"/>
</dbReference>
<dbReference type="PANTHER" id="PTHR43877:SF1">
    <property type="entry name" value="ACETYLTRANSFERASE"/>
    <property type="match status" value="1"/>
</dbReference>
<dbReference type="EMBL" id="JACIEV010000001">
    <property type="protein sequence ID" value="MBB4152608.1"/>
    <property type="molecule type" value="Genomic_DNA"/>
</dbReference>
<protein>
    <submittedName>
        <fullName evidence="4">GNAT superfamily N-acetyltransferase</fullName>
    </submittedName>
</protein>
<dbReference type="Pfam" id="PF00583">
    <property type="entry name" value="Acetyltransf_1"/>
    <property type="match status" value="1"/>
</dbReference>
<dbReference type="InterPro" id="IPR000182">
    <property type="entry name" value="GNAT_dom"/>
</dbReference>
<gene>
    <name evidence="4" type="ORF">GGQ80_000484</name>
</gene>
<dbReference type="PANTHER" id="PTHR43877">
    <property type="entry name" value="AMINOALKYLPHOSPHONATE N-ACETYLTRANSFERASE-RELATED-RELATED"/>
    <property type="match status" value="1"/>
</dbReference>
<feature type="domain" description="N-acetyltransferase" evidence="3">
    <location>
        <begin position="2"/>
        <end position="168"/>
    </location>
</feature>
<dbReference type="Gene3D" id="3.40.630.30">
    <property type="match status" value="1"/>
</dbReference>
<proteinExistence type="predicted"/>
<name>A0A840FF35_9SPHN</name>
<evidence type="ECO:0000256" key="1">
    <source>
        <dbReference type="ARBA" id="ARBA00022679"/>
    </source>
</evidence>
<reference evidence="4 5" key="1">
    <citation type="submission" date="2020-08" db="EMBL/GenBank/DDBJ databases">
        <title>Genomic Encyclopedia of Type Strains, Phase IV (KMG-IV): sequencing the most valuable type-strain genomes for metagenomic binning, comparative biology and taxonomic classification.</title>
        <authorList>
            <person name="Goeker M."/>
        </authorList>
    </citation>
    <scope>NUCLEOTIDE SEQUENCE [LARGE SCALE GENOMIC DNA]</scope>
    <source>
        <strain evidence="4 5">YC6723</strain>
    </source>
</reference>
<sequence length="168" mass="18357">MIAYRDATPADAAALAAVFAESFTATFGHLYAAEDLAAFLGGCGEEAWAGELCDPGYRIRVAEEEERIVGFAKLGPPKLPVEPRGPSAELRQLYVLKPWQGAGVAAVLMDWAIATARDEGAQDLYLSVFIENERAKRFYARLGFERIGTYAFPVGNHVDEDDLMRLAL</sequence>
<dbReference type="InterPro" id="IPR016181">
    <property type="entry name" value="Acyl_CoA_acyltransferase"/>
</dbReference>
<comment type="caution">
    <text evidence="4">The sequence shown here is derived from an EMBL/GenBank/DDBJ whole genome shotgun (WGS) entry which is preliminary data.</text>
</comment>
<organism evidence="4 5">
    <name type="scientific">Sphingomonas jinjuensis</name>
    <dbReference type="NCBI Taxonomy" id="535907"/>
    <lineage>
        <taxon>Bacteria</taxon>
        <taxon>Pseudomonadati</taxon>
        <taxon>Pseudomonadota</taxon>
        <taxon>Alphaproteobacteria</taxon>
        <taxon>Sphingomonadales</taxon>
        <taxon>Sphingomonadaceae</taxon>
        <taxon>Sphingomonas</taxon>
    </lineage>
</organism>
<evidence type="ECO:0000313" key="5">
    <source>
        <dbReference type="Proteomes" id="UP000529795"/>
    </source>
</evidence>
<dbReference type="GO" id="GO:0016747">
    <property type="term" value="F:acyltransferase activity, transferring groups other than amino-acyl groups"/>
    <property type="evidence" value="ECO:0007669"/>
    <property type="project" value="InterPro"/>
</dbReference>